<keyword evidence="1" id="KW-0812">Transmembrane</keyword>
<organism evidence="2 3">
    <name type="scientific">Bifidobacterium hominis</name>
    <dbReference type="NCBI Taxonomy" id="3133177"/>
    <lineage>
        <taxon>Bacteria</taxon>
        <taxon>Bacillati</taxon>
        <taxon>Actinomycetota</taxon>
        <taxon>Actinomycetes</taxon>
        <taxon>Bifidobacteriales</taxon>
        <taxon>Bifidobacteriaceae</taxon>
        <taxon>Bifidobacterium</taxon>
    </lineage>
</organism>
<keyword evidence="3" id="KW-1185">Reference proteome</keyword>
<keyword evidence="1" id="KW-0472">Membrane</keyword>
<protein>
    <recommendedName>
        <fullName evidence="4">Yip1 domain-containing protein</fullName>
    </recommendedName>
</protein>
<evidence type="ECO:0000313" key="3">
    <source>
        <dbReference type="Proteomes" id="UP001462554"/>
    </source>
</evidence>
<gene>
    <name evidence="2" type="ORF">WMO36_04255</name>
</gene>
<dbReference type="Proteomes" id="UP001462554">
    <property type="component" value="Unassembled WGS sequence"/>
</dbReference>
<feature type="transmembrane region" description="Helical" evidence="1">
    <location>
        <begin position="79"/>
        <end position="98"/>
    </location>
</feature>
<proteinExistence type="predicted"/>
<comment type="caution">
    <text evidence="2">The sequence shown here is derived from an EMBL/GenBank/DDBJ whole genome shotgun (WGS) entry which is preliminary data.</text>
</comment>
<dbReference type="EMBL" id="JBBMFR010000004">
    <property type="protein sequence ID" value="MEQ2397083.1"/>
    <property type="molecule type" value="Genomic_DNA"/>
</dbReference>
<evidence type="ECO:0000313" key="2">
    <source>
        <dbReference type="EMBL" id="MEQ2397083.1"/>
    </source>
</evidence>
<reference evidence="2 3" key="1">
    <citation type="submission" date="2024-03" db="EMBL/GenBank/DDBJ databases">
        <title>Human intestinal bacterial collection.</title>
        <authorList>
            <person name="Pauvert C."/>
            <person name="Hitch T.C.A."/>
            <person name="Clavel T."/>
        </authorList>
    </citation>
    <scope>NUCLEOTIDE SEQUENCE [LARGE SCALE GENOMIC DNA]</scope>
    <source>
        <strain evidence="2 3">CLA-AA-H311</strain>
    </source>
</reference>
<feature type="transmembrane region" description="Helical" evidence="1">
    <location>
        <begin position="118"/>
        <end position="144"/>
    </location>
</feature>
<feature type="transmembrane region" description="Helical" evidence="1">
    <location>
        <begin position="24"/>
        <end position="44"/>
    </location>
</feature>
<evidence type="ECO:0008006" key="4">
    <source>
        <dbReference type="Google" id="ProtNLM"/>
    </source>
</evidence>
<keyword evidence="1" id="KW-1133">Transmembrane helix</keyword>
<evidence type="ECO:0000256" key="1">
    <source>
        <dbReference type="SAM" id="Phobius"/>
    </source>
</evidence>
<sequence length="191" mass="21119">MDSIADMDIGTIISKGKELVGLSWKTIILCLGAVCGWLIVGGCIEKVAPLQFLDLSLRWLELPNIDVVSIEKYILNRAAAFQILAIILALMVAVFAYFENMVGDLLTGTYGAVANISLLLIIILDISWLFWLCFVVLTIEMWILAYMKIGDDNYKILGVFAFSILLISTLLYPLLLLARILFPSPNSAGNK</sequence>
<name>A0ABV1C8P3_9BIFI</name>
<feature type="transmembrane region" description="Helical" evidence="1">
    <location>
        <begin position="156"/>
        <end position="182"/>
    </location>
</feature>
<accession>A0ABV1C8P3</accession>